<keyword evidence="3" id="KW-1185">Reference proteome</keyword>
<proteinExistence type="predicted"/>
<name>A0ABR3PII0_9PEZI</name>
<evidence type="ECO:0000313" key="3">
    <source>
        <dbReference type="Proteomes" id="UP001562354"/>
    </source>
</evidence>
<comment type="caution">
    <text evidence="2">The sequence shown here is derived from an EMBL/GenBank/DDBJ whole genome shotgun (WGS) entry which is preliminary data.</text>
</comment>
<sequence length="150" mass="16971">MNTTAARSSAPAGLRVFRSRFSTSVIRRNQGPSYQSPTPPSSPPPPPPASNPHRDFYKSFGRPIAKVFLMAWATYQITYWTWSKLDFMEQQGEKEEELRRLESELHATIESNEKHKTITAATSAAGVSPVDPLAHQVSSSSRDRSWWKFF</sequence>
<evidence type="ECO:0000256" key="1">
    <source>
        <dbReference type="SAM" id="MobiDB-lite"/>
    </source>
</evidence>
<organism evidence="2 3">
    <name type="scientific">Neodothiora populina</name>
    <dbReference type="NCBI Taxonomy" id="2781224"/>
    <lineage>
        <taxon>Eukaryota</taxon>
        <taxon>Fungi</taxon>
        <taxon>Dikarya</taxon>
        <taxon>Ascomycota</taxon>
        <taxon>Pezizomycotina</taxon>
        <taxon>Dothideomycetes</taxon>
        <taxon>Dothideomycetidae</taxon>
        <taxon>Dothideales</taxon>
        <taxon>Dothioraceae</taxon>
        <taxon>Neodothiora</taxon>
    </lineage>
</organism>
<reference evidence="2 3" key="1">
    <citation type="submission" date="2024-07" db="EMBL/GenBank/DDBJ databases">
        <title>Draft sequence of the Neodothiora populina.</title>
        <authorList>
            <person name="Drown D.D."/>
            <person name="Schuette U.S."/>
            <person name="Buechlein A.B."/>
            <person name="Rusch D.R."/>
            <person name="Winton L.W."/>
            <person name="Adams G.A."/>
        </authorList>
    </citation>
    <scope>NUCLEOTIDE SEQUENCE [LARGE SCALE GENOMIC DNA]</scope>
    <source>
        <strain evidence="2 3">CPC 39397</strain>
    </source>
</reference>
<accession>A0ABR3PII0</accession>
<protein>
    <submittedName>
        <fullName evidence="2">Uncharacterized protein</fullName>
    </submittedName>
</protein>
<evidence type="ECO:0000313" key="2">
    <source>
        <dbReference type="EMBL" id="KAL1305530.1"/>
    </source>
</evidence>
<dbReference type="EMBL" id="JBFMKM010000006">
    <property type="protein sequence ID" value="KAL1305530.1"/>
    <property type="molecule type" value="Genomic_DNA"/>
</dbReference>
<gene>
    <name evidence="2" type="ORF">AAFC00_007141</name>
</gene>
<feature type="compositionally biased region" description="Pro residues" evidence="1">
    <location>
        <begin position="37"/>
        <end position="50"/>
    </location>
</feature>
<dbReference type="Proteomes" id="UP001562354">
    <property type="component" value="Unassembled WGS sequence"/>
</dbReference>
<dbReference type="GeneID" id="95980840"/>
<dbReference type="RefSeq" id="XP_069201803.1">
    <property type="nucleotide sequence ID" value="XM_069347199.1"/>
</dbReference>
<feature type="region of interest" description="Disordered" evidence="1">
    <location>
        <begin position="27"/>
        <end position="56"/>
    </location>
</feature>